<proteinExistence type="predicted"/>
<accession>A0ABW7ULF5</accession>
<feature type="transmembrane region" description="Helical" evidence="1">
    <location>
        <begin position="423"/>
        <end position="443"/>
    </location>
</feature>
<comment type="caution">
    <text evidence="2">The sequence shown here is derived from an EMBL/GenBank/DDBJ whole genome shotgun (WGS) entry which is preliminary data.</text>
</comment>
<feature type="transmembrane region" description="Helical" evidence="1">
    <location>
        <begin position="219"/>
        <end position="242"/>
    </location>
</feature>
<evidence type="ECO:0000256" key="1">
    <source>
        <dbReference type="SAM" id="Phobius"/>
    </source>
</evidence>
<sequence>MSFLTDPRRRVLVTSCTMGLVWCSIMLGRLFLGNSVGLADNFDGHRLMCQLDVTRQPLPEGQPLWAWVTPTYDAYDYKGEACSSGGSGKPYLSTQWLLLIWAKYLTPVLGLPGALDLRALGVVCAVVFGLAIALLTAVMPLKVWVRVIVVSAIGLATVDSAIAPYFVSPLSEPAALLGMLFLLAAMLRMLRRNKTTMVDLLLVTAAALWTIFAKTQTVTLLIGVLPAMLIRPVHFPWISAVWRKSRNRPAHRADAATRHRGPRRVFVGLLRRLPAGAMCAVVAVGTLWFSGTQAAWLKEIYHVHQVFLTILPNSPDPEKDLEALGVDPSMAQYSGKTIIDSSGAVSSPHYQHFIETVDDAQVIKFWATHPVRALKLADEGLEALTAARPGYLGNYLESSGEPAYAKDNRFILGGMAFTLLKPIRWIAFPGLWLGSLGLGAWLACHRRLGAAPRGIGLVLVTMSLNTMGQFGAVLLSDGQNDIVKHMILVVYSTFLLVPLLIAAIGAIDRIGTADQLAPDQVTPTTFVPWPWRRGRAEKRRGRADKQVARRSAS</sequence>
<evidence type="ECO:0000313" key="2">
    <source>
        <dbReference type="EMBL" id="MFI1963487.1"/>
    </source>
</evidence>
<feature type="transmembrane region" description="Helical" evidence="1">
    <location>
        <begin position="117"/>
        <end position="136"/>
    </location>
</feature>
<keyword evidence="1" id="KW-0472">Membrane</keyword>
<keyword evidence="3" id="KW-1185">Reference proteome</keyword>
<feature type="transmembrane region" description="Helical" evidence="1">
    <location>
        <begin position="269"/>
        <end position="289"/>
    </location>
</feature>
<protein>
    <recommendedName>
        <fullName evidence="4">Glycosyltransferase RgtA/B/C/D-like domain-containing protein</fullName>
    </recommendedName>
</protein>
<feature type="transmembrane region" description="Helical" evidence="1">
    <location>
        <begin position="197"/>
        <end position="213"/>
    </location>
</feature>
<gene>
    <name evidence="2" type="ORF">ACH429_05000</name>
</gene>
<keyword evidence="1" id="KW-1133">Transmembrane helix</keyword>
<dbReference type="RefSeq" id="WP_055472579.1">
    <property type="nucleotide sequence ID" value="NZ_JBIRWE010000001.1"/>
</dbReference>
<dbReference type="Proteomes" id="UP001611548">
    <property type="component" value="Unassembled WGS sequence"/>
</dbReference>
<evidence type="ECO:0000313" key="3">
    <source>
        <dbReference type="Proteomes" id="UP001611548"/>
    </source>
</evidence>
<reference evidence="2 3" key="1">
    <citation type="submission" date="2024-10" db="EMBL/GenBank/DDBJ databases">
        <title>The Natural Products Discovery Center: Release of the First 8490 Sequenced Strains for Exploring Actinobacteria Biosynthetic Diversity.</title>
        <authorList>
            <person name="Kalkreuter E."/>
            <person name="Kautsar S.A."/>
            <person name="Yang D."/>
            <person name="Bader C.D."/>
            <person name="Teijaro C.N."/>
            <person name="Fluegel L."/>
            <person name="Davis C.M."/>
            <person name="Simpson J.R."/>
            <person name="Lauterbach L."/>
            <person name="Steele A.D."/>
            <person name="Gui C."/>
            <person name="Meng S."/>
            <person name="Li G."/>
            <person name="Viehrig K."/>
            <person name="Ye F."/>
            <person name="Su P."/>
            <person name="Kiefer A.F."/>
            <person name="Nichols A."/>
            <person name="Cepeda A.J."/>
            <person name="Yan W."/>
            <person name="Fan B."/>
            <person name="Jiang Y."/>
            <person name="Adhikari A."/>
            <person name="Zheng C.-J."/>
            <person name="Schuster L."/>
            <person name="Cowan T.M."/>
            <person name="Smanski M.J."/>
            <person name="Chevrette M.G."/>
            <person name="De Carvalho L.P.S."/>
            <person name="Shen B."/>
        </authorList>
    </citation>
    <scope>NUCLEOTIDE SEQUENCE [LARGE SCALE GENOMIC DNA]</scope>
    <source>
        <strain evidence="2 3">NPDC020327</strain>
    </source>
</reference>
<organism evidence="2 3">
    <name type="scientific">Streptomyces pathocidini</name>
    <dbReference type="NCBI Taxonomy" id="1650571"/>
    <lineage>
        <taxon>Bacteria</taxon>
        <taxon>Bacillati</taxon>
        <taxon>Actinomycetota</taxon>
        <taxon>Actinomycetes</taxon>
        <taxon>Kitasatosporales</taxon>
        <taxon>Streptomycetaceae</taxon>
        <taxon>Streptomyces</taxon>
    </lineage>
</organism>
<feature type="transmembrane region" description="Helical" evidence="1">
    <location>
        <begin position="12"/>
        <end position="32"/>
    </location>
</feature>
<dbReference type="EMBL" id="JBIRWE010000001">
    <property type="protein sequence ID" value="MFI1963487.1"/>
    <property type="molecule type" value="Genomic_DNA"/>
</dbReference>
<evidence type="ECO:0008006" key="4">
    <source>
        <dbReference type="Google" id="ProtNLM"/>
    </source>
</evidence>
<feature type="transmembrane region" description="Helical" evidence="1">
    <location>
        <begin position="455"/>
        <end position="475"/>
    </location>
</feature>
<feature type="transmembrane region" description="Helical" evidence="1">
    <location>
        <begin position="487"/>
        <end position="507"/>
    </location>
</feature>
<name>A0ABW7ULF5_9ACTN</name>
<keyword evidence="1" id="KW-0812">Transmembrane</keyword>